<dbReference type="SMART" id="SM00387">
    <property type="entry name" value="HATPase_c"/>
    <property type="match status" value="1"/>
</dbReference>
<dbReference type="Gene3D" id="2.30.30.40">
    <property type="entry name" value="SH3 Domains"/>
    <property type="match status" value="1"/>
</dbReference>
<evidence type="ECO:0000256" key="11">
    <source>
        <dbReference type="SAM" id="MobiDB-lite"/>
    </source>
</evidence>
<feature type="region of interest" description="Disordered" evidence="11">
    <location>
        <begin position="148"/>
        <end position="168"/>
    </location>
</feature>
<dbReference type="Gene3D" id="3.30.565.10">
    <property type="entry name" value="Histidine kinase-like ATPase, C-terminal domain"/>
    <property type="match status" value="1"/>
</dbReference>
<evidence type="ECO:0000259" key="12">
    <source>
        <dbReference type="PROSITE" id="PS50109"/>
    </source>
</evidence>
<dbReference type="InterPro" id="IPR004358">
    <property type="entry name" value="Sig_transdc_His_kin-like_C"/>
</dbReference>
<dbReference type="GO" id="GO:0000155">
    <property type="term" value="F:phosphorelay sensor kinase activity"/>
    <property type="evidence" value="ECO:0007669"/>
    <property type="project" value="UniProtKB-ARBA"/>
</dbReference>
<dbReference type="InterPro" id="IPR036061">
    <property type="entry name" value="CheW-like_dom_sf"/>
</dbReference>
<accession>A0A8S0WPC3</accession>
<feature type="domain" description="Histidine kinase" evidence="12">
    <location>
        <begin position="257"/>
        <end position="500"/>
    </location>
</feature>
<dbReference type="Pfam" id="PF02518">
    <property type="entry name" value="HATPase_c"/>
    <property type="match status" value="1"/>
</dbReference>
<keyword evidence="4 10" id="KW-0597">Phosphoprotein</keyword>
<evidence type="ECO:0000256" key="3">
    <source>
        <dbReference type="ARBA" id="ARBA00021495"/>
    </source>
</evidence>
<evidence type="ECO:0000256" key="9">
    <source>
        <dbReference type="PROSITE-ProRule" id="PRU00110"/>
    </source>
</evidence>
<proteinExistence type="predicted"/>
<keyword evidence="6 16" id="KW-0418">Kinase</keyword>
<reference evidence="16 17" key="1">
    <citation type="submission" date="2020-02" db="EMBL/GenBank/DDBJ databases">
        <authorList>
            <person name="Hogendoorn C."/>
        </authorList>
    </citation>
    <scope>NUCLEOTIDE SEQUENCE [LARGE SCALE GENOMIC DNA]</scope>
    <source>
        <strain evidence="16">METHB21</strain>
    </source>
</reference>
<evidence type="ECO:0000256" key="10">
    <source>
        <dbReference type="PROSITE-ProRule" id="PRU00169"/>
    </source>
</evidence>
<dbReference type="RefSeq" id="WP_174625776.1">
    <property type="nucleotide sequence ID" value="NZ_CADCXN010000058.1"/>
</dbReference>
<keyword evidence="7" id="KW-0902">Two-component regulatory system</keyword>
<dbReference type="InterPro" id="IPR003594">
    <property type="entry name" value="HATPase_dom"/>
</dbReference>
<evidence type="ECO:0000313" key="17">
    <source>
        <dbReference type="Proteomes" id="UP000494216"/>
    </source>
</evidence>
<feature type="modified residue" description="Phosphohistidine" evidence="9">
    <location>
        <position position="55"/>
    </location>
</feature>
<feature type="domain" description="CheW-like" evidence="14">
    <location>
        <begin position="502"/>
        <end position="635"/>
    </location>
</feature>
<dbReference type="SUPFAM" id="SSF47226">
    <property type="entry name" value="Histidine-containing phosphotransfer domain, HPT domain"/>
    <property type="match status" value="1"/>
</dbReference>
<dbReference type="InterPro" id="IPR036641">
    <property type="entry name" value="HPT_dom_sf"/>
</dbReference>
<dbReference type="SMART" id="SM00073">
    <property type="entry name" value="HPT"/>
    <property type="match status" value="1"/>
</dbReference>
<dbReference type="EC" id="2.7.13.3" evidence="2"/>
<comment type="catalytic activity">
    <reaction evidence="1">
        <text>ATP + protein L-histidine = ADP + protein N-phospho-L-histidine.</text>
        <dbReference type="EC" id="2.7.13.3"/>
    </reaction>
</comment>
<dbReference type="EMBL" id="CADCXN010000058">
    <property type="protein sequence ID" value="CAA9890865.1"/>
    <property type="molecule type" value="Genomic_DNA"/>
</dbReference>
<dbReference type="SUPFAM" id="SSF50341">
    <property type="entry name" value="CheW-like"/>
    <property type="match status" value="1"/>
</dbReference>
<evidence type="ECO:0000259" key="14">
    <source>
        <dbReference type="PROSITE" id="PS50851"/>
    </source>
</evidence>
<dbReference type="Pfam" id="PF01627">
    <property type="entry name" value="Hpt"/>
    <property type="match status" value="1"/>
</dbReference>
<feature type="modified residue" description="4-aspartylphosphate" evidence="10">
    <location>
        <position position="703"/>
    </location>
</feature>
<feature type="domain" description="Response regulatory" evidence="13">
    <location>
        <begin position="654"/>
        <end position="770"/>
    </location>
</feature>
<dbReference type="Pfam" id="PF00072">
    <property type="entry name" value="Response_reg"/>
    <property type="match status" value="1"/>
</dbReference>
<feature type="domain" description="HPt" evidence="15">
    <location>
        <begin position="5"/>
        <end position="112"/>
    </location>
</feature>
<dbReference type="FunFam" id="3.30.565.10:FF:000016">
    <property type="entry name" value="Chemotaxis protein CheA, putative"/>
    <property type="match status" value="1"/>
</dbReference>
<evidence type="ECO:0000259" key="15">
    <source>
        <dbReference type="PROSITE" id="PS50894"/>
    </source>
</evidence>
<dbReference type="PROSITE" id="PS50851">
    <property type="entry name" value="CHEW"/>
    <property type="match status" value="1"/>
</dbReference>
<organism evidence="16 17">
    <name type="scientific">Candidatus Methylobacter favarea</name>
    <dbReference type="NCBI Taxonomy" id="2707345"/>
    <lineage>
        <taxon>Bacteria</taxon>
        <taxon>Pseudomonadati</taxon>
        <taxon>Pseudomonadota</taxon>
        <taxon>Gammaproteobacteria</taxon>
        <taxon>Methylococcales</taxon>
        <taxon>Methylococcaceae</taxon>
        <taxon>Methylobacter</taxon>
    </lineage>
</organism>
<keyword evidence="17" id="KW-1185">Reference proteome</keyword>
<sequence>MPGQSEEFLKRLVPIFRIEADEHLKIMTSALIELEKSPPENRQAEIIETIYREAHSLKGAARTVNFREIESICQTLESVFSGLKSRRLTITGSLFELLYQVIDGIAGLLAPVPDGNKRETAGTPGAALVRRLEDALRGRDSMAAAEELMSPDDSTSSEQLPHAPAQTRDADVMHTPYQAFSFSADTVRVSTVKLDAMIRQAEEFLSPRLASAQRAKELGEVTAALASWKKQRSGLRPALRQIERYVNETGANNGAAKELQELPKLLEYMEAEKLFLKNLDEQLLRISKLISHDQRILENMTDSLLHDVKAIHLQPFFSLVEIFPRFTRELARDQGKQVELIIQGGELKIDRRILEEMKDPLIHILRNCIDHGIEPPALRRNKSKPAKGTITLAIAQTDNGKVEILIADDGAGIEAAKLRAAACKLGFVSADEAEQLGDAEAMALVFQSGISTSPIITDVSGRGLGLAIVREKVERLGGAVSLASNPVTGTSFRITLPLTLATFRGVLVCAGEQLFVIPAASVEQVMRIEEKDVRTMQNRETILHDGQAVSLVWLSEVLEFPAKAASAQTCVVILCLGMIRVAYRVEDILGEQEVLVKSLGKQLMRVRNVTGASVLGTGQVVPVLNVPDLLKSAVKCAKGPFIAASEKPEPEKPSILVVEDSITSRSLLKNILEGAGYQVTTAVDGADAYTAIKAGTFNLVVSDVEMPGMDGFELTARIRENKQLGELPVILITALDSREYRERGIDAGASAYIVKSSFDQSNLLEVIQRLI</sequence>
<dbReference type="AlphaFoldDB" id="A0A8S0WPC3"/>
<dbReference type="PROSITE" id="PS50894">
    <property type="entry name" value="HPT"/>
    <property type="match status" value="1"/>
</dbReference>
<evidence type="ECO:0000256" key="1">
    <source>
        <dbReference type="ARBA" id="ARBA00000085"/>
    </source>
</evidence>
<dbReference type="Gene3D" id="3.40.50.2300">
    <property type="match status" value="1"/>
</dbReference>
<keyword evidence="5" id="KW-0808">Transferase</keyword>
<evidence type="ECO:0000256" key="5">
    <source>
        <dbReference type="ARBA" id="ARBA00022679"/>
    </source>
</evidence>
<dbReference type="CDD" id="cd00088">
    <property type="entry name" value="HPT"/>
    <property type="match status" value="1"/>
</dbReference>
<dbReference type="Proteomes" id="UP000494216">
    <property type="component" value="Unassembled WGS sequence"/>
</dbReference>
<dbReference type="PROSITE" id="PS50110">
    <property type="entry name" value="RESPONSE_REGULATORY"/>
    <property type="match status" value="1"/>
</dbReference>
<dbReference type="InterPro" id="IPR002545">
    <property type="entry name" value="CheW-lke_dom"/>
</dbReference>
<evidence type="ECO:0000256" key="4">
    <source>
        <dbReference type="ARBA" id="ARBA00022553"/>
    </source>
</evidence>
<dbReference type="PROSITE" id="PS50109">
    <property type="entry name" value="HIS_KIN"/>
    <property type="match status" value="1"/>
</dbReference>
<dbReference type="InterPro" id="IPR036890">
    <property type="entry name" value="HATPase_C_sf"/>
</dbReference>
<name>A0A8S0WPC3_9GAMM</name>
<dbReference type="Gene3D" id="1.20.120.160">
    <property type="entry name" value="HPT domain"/>
    <property type="match status" value="1"/>
</dbReference>
<gene>
    <name evidence="16" type="ORF">METHB2_30069</name>
</gene>
<protein>
    <recommendedName>
        <fullName evidence="3">Chemotaxis protein CheA</fullName>
        <ecNumber evidence="2">2.7.13.3</ecNumber>
    </recommendedName>
</protein>
<dbReference type="PANTHER" id="PTHR43395:SF1">
    <property type="entry name" value="CHEMOTAXIS PROTEIN CHEA"/>
    <property type="match status" value="1"/>
</dbReference>
<dbReference type="InterPro" id="IPR008207">
    <property type="entry name" value="Sig_transdc_His_kin_Hpt_dom"/>
</dbReference>
<dbReference type="SUPFAM" id="SSF52172">
    <property type="entry name" value="CheY-like"/>
    <property type="match status" value="1"/>
</dbReference>
<evidence type="ECO:0000259" key="13">
    <source>
        <dbReference type="PROSITE" id="PS50110"/>
    </source>
</evidence>
<dbReference type="SMART" id="SM00260">
    <property type="entry name" value="CheW"/>
    <property type="match status" value="1"/>
</dbReference>
<evidence type="ECO:0000256" key="7">
    <source>
        <dbReference type="ARBA" id="ARBA00023012"/>
    </source>
</evidence>
<dbReference type="InterPro" id="IPR001789">
    <property type="entry name" value="Sig_transdc_resp-reg_receiver"/>
</dbReference>
<dbReference type="GO" id="GO:0006935">
    <property type="term" value="P:chemotaxis"/>
    <property type="evidence" value="ECO:0007669"/>
    <property type="project" value="InterPro"/>
</dbReference>
<dbReference type="PRINTS" id="PR00344">
    <property type="entry name" value="BCTRLSENSOR"/>
</dbReference>
<dbReference type="SUPFAM" id="SSF55874">
    <property type="entry name" value="ATPase domain of HSP90 chaperone/DNA topoisomerase II/histidine kinase"/>
    <property type="match status" value="1"/>
</dbReference>
<evidence type="ECO:0000256" key="8">
    <source>
        <dbReference type="ARBA" id="ARBA00035100"/>
    </source>
</evidence>
<comment type="function">
    <text evidence="8">Involved in the transmission of sensory signals from the chemoreceptors to the flagellar motors. CheA is autophosphorylated; it can transfer its phosphate group to either CheB or CheY.</text>
</comment>
<dbReference type="PANTHER" id="PTHR43395">
    <property type="entry name" value="SENSOR HISTIDINE KINASE CHEA"/>
    <property type="match status" value="1"/>
</dbReference>
<evidence type="ECO:0000313" key="16">
    <source>
        <dbReference type="EMBL" id="CAA9890865.1"/>
    </source>
</evidence>
<dbReference type="InterPro" id="IPR051315">
    <property type="entry name" value="Bact_Chemotaxis_CheA"/>
</dbReference>
<dbReference type="SMART" id="SM00448">
    <property type="entry name" value="REC"/>
    <property type="match status" value="1"/>
</dbReference>
<dbReference type="InterPro" id="IPR005467">
    <property type="entry name" value="His_kinase_dom"/>
</dbReference>
<evidence type="ECO:0000256" key="2">
    <source>
        <dbReference type="ARBA" id="ARBA00012438"/>
    </source>
</evidence>
<dbReference type="InterPro" id="IPR011006">
    <property type="entry name" value="CheY-like_superfamily"/>
</dbReference>
<comment type="caution">
    <text evidence="16">The sequence shown here is derived from an EMBL/GenBank/DDBJ whole genome shotgun (WGS) entry which is preliminary data.</text>
</comment>
<dbReference type="Pfam" id="PF01584">
    <property type="entry name" value="CheW"/>
    <property type="match status" value="1"/>
</dbReference>
<evidence type="ECO:0000256" key="6">
    <source>
        <dbReference type="ARBA" id="ARBA00022777"/>
    </source>
</evidence>